<dbReference type="EMBL" id="QKXC01000155">
    <property type="protein sequence ID" value="RBR15414.1"/>
    <property type="molecule type" value="Genomic_DNA"/>
</dbReference>
<evidence type="ECO:0000313" key="2">
    <source>
        <dbReference type="EMBL" id="RBR15414.1"/>
    </source>
</evidence>
<keyword evidence="3" id="KW-1185">Reference proteome</keyword>
<reference evidence="2 3" key="1">
    <citation type="submission" date="2018-06" db="EMBL/GenBank/DDBJ databases">
        <title>Fusarium incarnatum-equiseti species complex species 28.</title>
        <authorList>
            <person name="Gardiner D.M."/>
        </authorList>
    </citation>
    <scope>NUCLEOTIDE SEQUENCE [LARGE SCALE GENOMIC DNA]</scope>
    <source>
        <strain evidence="2 3">FIESC_28</strain>
    </source>
</reference>
<evidence type="ECO:0000313" key="3">
    <source>
        <dbReference type="Proteomes" id="UP000253153"/>
    </source>
</evidence>
<comment type="caution">
    <text evidence="2">The sequence shown here is derived from an EMBL/GenBank/DDBJ whole genome shotgun (WGS) entry which is preliminary data.</text>
</comment>
<dbReference type="Pfam" id="PF13391">
    <property type="entry name" value="HNH_2"/>
    <property type="match status" value="1"/>
</dbReference>
<dbReference type="Proteomes" id="UP000253153">
    <property type="component" value="Unassembled WGS sequence"/>
</dbReference>
<dbReference type="OrthoDB" id="2104739at2759"/>
<dbReference type="InterPro" id="IPR003615">
    <property type="entry name" value="HNH_nuc"/>
</dbReference>
<dbReference type="AlphaFoldDB" id="A0A366RE37"/>
<gene>
    <name evidence="2" type="ORF">FIESC28_07349</name>
</gene>
<feature type="domain" description="HNH nuclease" evidence="1">
    <location>
        <begin position="210"/>
        <end position="301"/>
    </location>
</feature>
<dbReference type="RefSeq" id="XP_031014473.1">
    <property type="nucleotide sequence ID" value="XM_031161489.1"/>
</dbReference>
<name>A0A366RE37_9HYPO</name>
<sequence length="408" mass="46425">MVPPRLHHQSSLMAVIDFSEKPPLTADQRASTTRRFFQILEHFRDHSNRPAQEYDRVELVRQMYNRSADDKSKDYILHAFFLSAGLSIDSNEDINFNDSNELRASLNGFADYLFDNFFLPLKVNSAKTPQPSPATHSAVMRALEQEHEYIGTPQRVSILRAQCLERDRHRCVVSRKFEEELGEKRYNLEMGGQKDAFRDEDGVSLHGQKFDALKVAHILPHSLTKVEGNRGLAGDSRTLFESQSLTYMFQTEAQQTTLKILNMLDAGVAHKISGTDIDRPGNALTLTQLMHKHFGRYKIFFKPAGPPEHTYEIKTFLAPPFREGVPVTRTLFITASKTIDPPDPRLLAIHSAIAHILHLSGAGEYIDHILRDADEYGIRHDGSTELHRLLGLHLNNWTGFQDRDTVMV</sequence>
<organism evidence="2 3">
    <name type="scientific">Fusarium coffeatum</name>
    <dbReference type="NCBI Taxonomy" id="231269"/>
    <lineage>
        <taxon>Eukaryota</taxon>
        <taxon>Fungi</taxon>
        <taxon>Dikarya</taxon>
        <taxon>Ascomycota</taxon>
        <taxon>Pezizomycotina</taxon>
        <taxon>Sordariomycetes</taxon>
        <taxon>Hypocreomycetidae</taxon>
        <taxon>Hypocreales</taxon>
        <taxon>Nectriaceae</taxon>
        <taxon>Fusarium</taxon>
        <taxon>Fusarium incarnatum-equiseti species complex</taxon>
    </lineage>
</organism>
<dbReference type="GeneID" id="41996785"/>
<evidence type="ECO:0000259" key="1">
    <source>
        <dbReference type="Pfam" id="PF13391"/>
    </source>
</evidence>
<proteinExistence type="predicted"/>
<protein>
    <recommendedName>
        <fullName evidence="1">HNH nuclease domain-containing protein</fullName>
    </recommendedName>
</protein>
<accession>A0A366RE37</accession>